<dbReference type="AlphaFoldDB" id="D6TH88"/>
<dbReference type="STRING" id="485913.Krac_12471"/>
<accession>D6TH88</accession>
<dbReference type="Gene3D" id="3.40.1080.10">
    <property type="entry name" value="Glutaconate Coenzyme A-transferase"/>
    <property type="match status" value="1"/>
</dbReference>
<protein>
    <submittedName>
        <fullName evidence="2">Coenzyme A transferase</fullName>
    </submittedName>
</protein>
<dbReference type="Proteomes" id="UP000004508">
    <property type="component" value="Unassembled WGS sequence"/>
</dbReference>
<dbReference type="InParanoid" id="D6TH88"/>
<dbReference type="SUPFAM" id="SSF100950">
    <property type="entry name" value="NagB/RpiA/CoA transferase-like"/>
    <property type="match status" value="1"/>
</dbReference>
<proteinExistence type="inferred from homology"/>
<dbReference type="FunCoup" id="D6TH88">
    <property type="interactions" value="83"/>
</dbReference>
<keyword evidence="3" id="KW-1185">Reference proteome</keyword>
<keyword evidence="2" id="KW-0808">Transferase</keyword>
<comment type="similarity">
    <text evidence="1">Belongs to the 3-oxoacid CoA-transferase subunit B family.</text>
</comment>
<dbReference type="InterPro" id="IPR004165">
    <property type="entry name" value="CoA_trans_fam_I"/>
</dbReference>
<dbReference type="GO" id="GO:0008410">
    <property type="term" value="F:CoA-transferase activity"/>
    <property type="evidence" value="ECO:0007669"/>
    <property type="project" value="InterPro"/>
</dbReference>
<organism evidence="2 3">
    <name type="scientific">Ktedonobacter racemifer DSM 44963</name>
    <dbReference type="NCBI Taxonomy" id="485913"/>
    <lineage>
        <taxon>Bacteria</taxon>
        <taxon>Bacillati</taxon>
        <taxon>Chloroflexota</taxon>
        <taxon>Ktedonobacteria</taxon>
        <taxon>Ktedonobacterales</taxon>
        <taxon>Ktedonobacteraceae</taxon>
        <taxon>Ktedonobacter</taxon>
    </lineage>
</organism>
<dbReference type="Pfam" id="PF01144">
    <property type="entry name" value="CoA_trans"/>
    <property type="match status" value="1"/>
</dbReference>
<evidence type="ECO:0000256" key="1">
    <source>
        <dbReference type="ARBA" id="ARBA00007047"/>
    </source>
</evidence>
<evidence type="ECO:0000313" key="2">
    <source>
        <dbReference type="EMBL" id="EFH90830.1"/>
    </source>
</evidence>
<reference evidence="2 3" key="1">
    <citation type="journal article" date="2011" name="Stand. Genomic Sci.">
        <title>Non-contiguous finished genome sequence and contextual data of the filamentous soil bacterium Ktedonobacter racemifer type strain (SOSP1-21).</title>
        <authorList>
            <person name="Chang Y.J."/>
            <person name="Land M."/>
            <person name="Hauser L."/>
            <person name="Chertkov O."/>
            <person name="Del Rio T.G."/>
            <person name="Nolan M."/>
            <person name="Copeland A."/>
            <person name="Tice H."/>
            <person name="Cheng J.F."/>
            <person name="Lucas S."/>
            <person name="Han C."/>
            <person name="Goodwin L."/>
            <person name="Pitluck S."/>
            <person name="Ivanova N."/>
            <person name="Ovchinikova G."/>
            <person name="Pati A."/>
            <person name="Chen A."/>
            <person name="Palaniappan K."/>
            <person name="Mavromatis K."/>
            <person name="Liolios K."/>
            <person name="Brettin T."/>
            <person name="Fiebig A."/>
            <person name="Rohde M."/>
            <person name="Abt B."/>
            <person name="Goker M."/>
            <person name="Detter J.C."/>
            <person name="Woyke T."/>
            <person name="Bristow J."/>
            <person name="Eisen J.A."/>
            <person name="Markowitz V."/>
            <person name="Hugenholtz P."/>
            <person name="Kyrpides N.C."/>
            <person name="Klenk H.P."/>
            <person name="Lapidus A."/>
        </authorList>
    </citation>
    <scope>NUCLEOTIDE SEQUENCE [LARGE SCALE GENOMIC DNA]</scope>
    <source>
        <strain evidence="3">DSM 44963</strain>
    </source>
</reference>
<evidence type="ECO:0000313" key="3">
    <source>
        <dbReference type="Proteomes" id="UP000004508"/>
    </source>
</evidence>
<dbReference type="PANTHER" id="PTHR43293:SF3">
    <property type="entry name" value="CHOLESTEROL RING-CLEAVING HYDROLASE IPDB SUBUNIT"/>
    <property type="match status" value="1"/>
</dbReference>
<dbReference type="SMART" id="SM00882">
    <property type="entry name" value="CoA_trans"/>
    <property type="match status" value="1"/>
</dbReference>
<name>D6TH88_KTERA</name>
<dbReference type="PANTHER" id="PTHR43293">
    <property type="entry name" value="ACETATE COA-TRANSFERASE YDIF"/>
    <property type="match status" value="1"/>
</dbReference>
<sequence length="297" mass="32451">MDSPGPQADTQALVDRCARRPSKLCPYSAPHRKAIHMASEYSERELMVVCAARQIRDHELVFVGMRLPLLAFALAKRTNAPNCIGLFECGIVRDTPAPELLYTMGDAPNITGALWTTDMVNVLGSLAAGDVQLGFIGGAEIDRYGNLNTSLIGDWQQPRVRLPGSGGGADIASLAHRLAIIMPHERHRLRERVDFVTSPGYGYPDAEGPAGSAWRRRVGLPRGGPTALITTLGLFAFNPDNGEALLQSYHPGTSIEEVQEQTGWPLRLAPDCRETPPPSPEELRIIRECDPQGIWTR</sequence>
<dbReference type="EMBL" id="ADVG01000001">
    <property type="protein sequence ID" value="EFH90830.1"/>
    <property type="molecule type" value="Genomic_DNA"/>
</dbReference>
<comment type="caution">
    <text evidence="2">The sequence shown here is derived from an EMBL/GenBank/DDBJ whole genome shotgun (WGS) entry which is preliminary data.</text>
</comment>
<gene>
    <name evidence="2" type="ORF">Krac_12471</name>
</gene>
<dbReference type="InterPro" id="IPR037171">
    <property type="entry name" value="NagB/RpiA_transferase-like"/>
</dbReference>
<dbReference type="eggNOG" id="COG2057">
    <property type="taxonomic scope" value="Bacteria"/>
</dbReference>